<organism evidence="13 14">
    <name type="scientific">Pinctada imbricata</name>
    <name type="common">Atlantic pearl-oyster</name>
    <name type="synonym">Pinctada martensii</name>
    <dbReference type="NCBI Taxonomy" id="66713"/>
    <lineage>
        <taxon>Eukaryota</taxon>
        <taxon>Metazoa</taxon>
        <taxon>Spiralia</taxon>
        <taxon>Lophotrochozoa</taxon>
        <taxon>Mollusca</taxon>
        <taxon>Bivalvia</taxon>
        <taxon>Autobranchia</taxon>
        <taxon>Pteriomorphia</taxon>
        <taxon>Pterioida</taxon>
        <taxon>Pterioidea</taxon>
        <taxon>Pteriidae</taxon>
        <taxon>Pinctada</taxon>
    </lineage>
</organism>
<dbReference type="AlphaFoldDB" id="A0AA89BZX3"/>
<dbReference type="PANTHER" id="PTHR24379">
    <property type="entry name" value="KRAB AND ZINC FINGER DOMAIN-CONTAINING"/>
    <property type="match status" value="1"/>
</dbReference>
<keyword evidence="6" id="KW-0805">Transcription regulation</keyword>
<keyword evidence="7" id="KW-0238">DNA-binding</keyword>
<feature type="domain" description="C2H2-type" evidence="12">
    <location>
        <begin position="793"/>
        <end position="822"/>
    </location>
</feature>
<evidence type="ECO:0000256" key="8">
    <source>
        <dbReference type="ARBA" id="ARBA00023163"/>
    </source>
</evidence>
<feature type="compositionally biased region" description="Polar residues" evidence="11">
    <location>
        <begin position="357"/>
        <end position="370"/>
    </location>
</feature>
<dbReference type="PROSITE" id="PS50157">
    <property type="entry name" value="ZINC_FINGER_C2H2_2"/>
    <property type="match status" value="15"/>
</dbReference>
<dbReference type="Proteomes" id="UP001186944">
    <property type="component" value="Unassembled WGS sequence"/>
</dbReference>
<keyword evidence="2" id="KW-0479">Metal-binding</keyword>
<evidence type="ECO:0000256" key="3">
    <source>
        <dbReference type="ARBA" id="ARBA00022737"/>
    </source>
</evidence>
<feature type="compositionally biased region" description="Basic residues" evidence="11">
    <location>
        <begin position="256"/>
        <end position="266"/>
    </location>
</feature>
<dbReference type="FunFam" id="3.30.160.60:FF:000303">
    <property type="entry name" value="Zinc finger protein 41"/>
    <property type="match status" value="1"/>
</dbReference>
<dbReference type="PROSITE" id="PS00028">
    <property type="entry name" value="ZINC_FINGER_C2H2_1"/>
    <property type="match status" value="13"/>
</dbReference>
<dbReference type="GO" id="GO:0008270">
    <property type="term" value="F:zinc ion binding"/>
    <property type="evidence" value="ECO:0007669"/>
    <property type="project" value="UniProtKB-KW"/>
</dbReference>
<protein>
    <recommendedName>
        <fullName evidence="12">C2H2-type domain-containing protein</fullName>
    </recommendedName>
</protein>
<evidence type="ECO:0000256" key="7">
    <source>
        <dbReference type="ARBA" id="ARBA00023125"/>
    </source>
</evidence>
<evidence type="ECO:0000256" key="2">
    <source>
        <dbReference type="ARBA" id="ARBA00022723"/>
    </source>
</evidence>
<feature type="domain" description="C2H2-type" evidence="12">
    <location>
        <begin position="973"/>
        <end position="1000"/>
    </location>
</feature>
<feature type="domain" description="C2H2-type" evidence="12">
    <location>
        <begin position="887"/>
        <end position="914"/>
    </location>
</feature>
<dbReference type="PANTHER" id="PTHR24379:SF127">
    <property type="entry name" value="BLOODY FINGERS-RELATED"/>
    <property type="match status" value="1"/>
</dbReference>
<dbReference type="Gene3D" id="3.30.160.60">
    <property type="entry name" value="Classic Zinc Finger"/>
    <property type="match status" value="11"/>
</dbReference>
<evidence type="ECO:0000256" key="11">
    <source>
        <dbReference type="SAM" id="MobiDB-lite"/>
    </source>
</evidence>
<feature type="domain" description="C2H2-type" evidence="12">
    <location>
        <begin position="538"/>
        <end position="565"/>
    </location>
</feature>
<feature type="compositionally biased region" description="Basic and acidic residues" evidence="11">
    <location>
        <begin position="199"/>
        <end position="217"/>
    </location>
</feature>
<feature type="domain" description="C2H2-type" evidence="12">
    <location>
        <begin position="49"/>
        <end position="76"/>
    </location>
</feature>
<feature type="compositionally biased region" description="Basic residues" evidence="11">
    <location>
        <begin position="136"/>
        <end position="146"/>
    </location>
</feature>
<feature type="domain" description="C2H2-type" evidence="12">
    <location>
        <begin position="943"/>
        <end position="971"/>
    </location>
</feature>
<dbReference type="InterPro" id="IPR036236">
    <property type="entry name" value="Znf_C2H2_sf"/>
</dbReference>
<feature type="region of interest" description="Disordered" evidence="11">
    <location>
        <begin position="319"/>
        <end position="370"/>
    </location>
</feature>
<sequence>MVLTPFIQYCSPVKTEGNPCEKLQLETKSPYFISCDALATADFDDVPVWKCKSCGQNFNLEKEFANHIMEHLSVKNPSQARRGRPRKNPPKENLTEEKEEGNEIEVKLEPVLDIDAEFIPKIIGTPSANGYVNKRVQPRRSLKGKRSAGYMADFIVPKTEPVDRQKDEAEKNKKSENVDEKGKDVTQTPKKGRGRPKKNKPEVSPDKDRETVQKEEDSSNSSSIGTKSRKPLKKLEEKEEEPIVEKEEKRLSKERKSSKRNVKSKRKKDDIENKEEEVNENRTTVETEDVRTKEREDVSNTNVTELCVVGIPGEENAMYRVEIEQPTPKRQKLEENKSASTVEGDANASANDDSDKTSLGNSEMQDSIDSSIEEAVKSLASEINEIMPSESERHPNSGLNQLEAIEKLGEDNTLGDMIMNAPNQKVDFLNGDLVSSLEAMETDDTEKEKPNSDEELQVEEDEDKMKNDNNSKNKHTCPYCKKKFFSKHYLKLHLPRHTGKFKCYFCGFFYARKESLMKHECKMKKVIKEIIDEDSVSYACSRCGKQMDTIEAAREHFVEHSKEKVCTACEQTFANLNQYNEHNCPRPDRFECEICRQRFPNQKGLFRHMANHTDMFKCNGCDKTYARKDSLIKHMLICCPDKTGKYDVFACKKCRKGFATKLGVENHEARCTKDICTNCQKVFDSTELLCKHIPTCKGEDDSKKVRYSCNICGKSFQNQAYLIRHQETHTGKFQCPKCEKVFIGNEELKKHQKFCTATAAIQEEGSIRCDICFEEFTSAKYYKDHYIIHTHKYHCEKCGKYFKKIGTLHSHLCQVVPNSERCPICGKMFSSSKYCMIHQKIQHNIKLNCNRCNNTFEEKRAYLYHMCIDDEGRERPFNKITTEIEKHVCHVCGRDFVSTSNLNKHMKIHGEKNIECPICHKRFHHAEYLKVHIEGKHEKRQKFQCSHCGKVLTSKPGLVTHIKNFHAESKVVYPCPKCGKMFTQKGNLKTHMYSHATERAFRCSYCQKTFKYPDQLNKHLLTHTMEQKLECEICEKQFTKEYDLKRHKETFHSGMMYVCHICGSRCGHRHTLFRHYKRKHPVDFDLMKNDEFVNSLFQQVDKFDSLPMTPAEIQENQEIQDEEEVEEGDIENEGEVVHYEDANFVSQVAAEALQSLSNTTSLNQSDIQTVAINEMIANEGTIINLPGMEGSYQIQGVPQDGTYQIQGVPQAMEGGVQGDNTVLIVQIVNPQDGEEVPQEYQVQEIIEATDITSENLPEEVQAYVETLDPQTME</sequence>
<feature type="compositionally biased region" description="Basic and acidic residues" evidence="11">
    <location>
        <begin position="160"/>
        <end position="184"/>
    </location>
</feature>
<proteinExistence type="predicted"/>
<keyword evidence="8" id="KW-0804">Transcription</keyword>
<keyword evidence="14" id="KW-1185">Reference proteome</keyword>
<dbReference type="SUPFAM" id="SSF57667">
    <property type="entry name" value="beta-beta-alpha zinc fingers"/>
    <property type="match status" value="9"/>
</dbReference>
<feature type="region of interest" description="Disordered" evidence="11">
    <location>
        <begin position="125"/>
        <end position="298"/>
    </location>
</feature>
<feature type="domain" description="C2H2-type" evidence="12">
    <location>
        <begin position="707"/>
        <end position="734"/>
    </location>
</feature>
<feature type="domain" description="C2H2-type" evidence="12">
    <location>
        <begin position="475"/>
        <end position="502"/>
    </location>
</feature>
<feature type="domain" description="C2H2-type" evidence="12">
    <location>
        <begin position="590"/>
        <end position="613"/>
    </location>
</feature>
<comment type="caution">
    <text evidence="13">The sequence shown here is derived from an EMBL/GenBank/DDBJ whole genome shotgun (WGS) entry which is preliminary data.</text>
</comment>
<dbReference type="GO" id="GO:0000981">
    <property type="term" value="F:DNA-binding transcription factor activity, RNA polymerase II-specific"/>
    <property type="evidence" value="ECO:0007669"/>
    <property type="project" value="TreeGrafter"/>
</dbReference>
<evidence type="ECO:0000256" key="1">
    <source>
        <dbReference type="ARBA" id="ARBA00004123"/>
    </source>
</evidence>
<feature type="domain" description="C2H2-type" evidence="12">
    <location>
        <begin position="1001"/>
        <end position="1028"/>
    </location>
</feature>
<feature type="compositionally biased region" description="Basic and acidic residues" evidence="11">
    <location>
        <begin position="233"/>
        <end position="255"/>
    </location>
</feature>
<dbReference type="SMART" id="SM00355">
    <property type="entry name" value="ZnF_C2H2"/>
    <property type="match status" value="20"/>
</dbReference>
<keyword evidence="4 10" id="KW-0863">Zinc-finger</keyword>
<feature type="region of interest" description="Disordered" evidence="11">
    <location>
        <begin position="73"/>
        <end position="102"/>
    </location>
</feature>
<feature type="domain" description="C2H2-type" evidence="12">
    <location>
        <begin position="733"/>
        <end position="760"/>
    </location>
</feature>
<dbReference type="GO" id="GO:0005634">
    <property type="term" value="C:nucleus"/>
    <property type="evidence" value="ECO:0007669"/>
    <property type="project" value="UniProtKB-SubCell"/>
</dbReference>
<evidence type="ECO:0000256" key="5">
    <source>
        <dbReference type="ARBA" id="ARBA00022833"/>
    </source>
</evidence>
<evidence type="ECO:0000256" key="10">
    <source>
        <dbReference type="PROSITE-ProRule" id="PRU00042"/>
    </source>
</evidence>
<keyword evidence="9" id="KW-0539">Nucleus</keyword>
<dbReference type="GO" id="GO:0000977">
    <property type="term" value="F:RNA polymerase II transcription regulatory region sequence-specific DNA binding"/>
    <property type="evidence" value="ECO:0007669"/>
    <property type="project" value="TreeGrafter"/>
</dbReference>
<dbReference type="EMBL" id="VSWD01000011">
    <property type="protein sequence ID" value="KAK3088874.1"/>
    <property type="molecule type" value="Genomic_DNA"/>
</dbReference>
<evidence type="ECO:0000259" key="12">
    <source>
        <dbReference type="PROSITE" id="PS50157"/>
    </source>
</evidence>
<gene>
    <name evidence="13" type="ORF">FSP39_024850</name>
</gene>
<evidence type="ECO:0000256" key="9">
    <source>
        <dbReference type="ARBA" id="ARBA00023242"/>
    </source>
</evidence>
<dbReference type="FunFam" id="3.30.160.60:FF:000646">
    <property type="entry name" value="Myeloid zinc finger 1"/>
    <property type="match status" value="1"/>
</dbReference>
<evidence type="ECO:0000313" key="14">
    <source>
        <dbReference type="Proteomes" id="UP001186944"/>
    </source>
</evidence>
<reference evidence="13" key="1">
    <citation type="submission" date="2019-08" db="EMBL/GenBank/DDBJ databases">
        <title>The improved chromosome-level genome for the pearl oyster Pinctada fucata martensii using PacBio sequencing and Hi-C.</title>
        <authorList>
            <person name="Zheng Z."/>
        </authorList>
    </citation>
    <scope>NUCLEOTIDE SEQUENCE</scope>
    <source>
        <strain evidence="13">ZZ-2019</strain>
        <tissue evidence="13">Adductor muscle</tissue>
    </source>
</reference>
<name>A0AA89BZX3_PINIB</name>
<feature type="domain" description="C2H2-type" evidence="12">
    <location>
        <begin position="616"/>
        <end position="643"/>
    </location>
</feature>
<feature type="compositionally biased region" description="Basic and acidic residues" evidence="11">
    <location>
        <begin position="279"/>
        <end position="298"/>
    </location>
</feature>
<feature type="domain" description="C2H2-type" evidence="12">
    <location>
        <begin position="1029"/>
        <end position="1057"/>
    </location>
</feature>
<evidence type="ECO:0000313" key="13">
    <source>
        <dbReference type="EMBL" id="KAK3088874.1"/>
    </source>
</evidence>
<evidence type="ECO:0000256" key="6">
    <source>
        <dbReference type="ARBA" id="ARBA00023015"/>
    </source>
</evidence>
<keyword evidence="5" id="KW-0862">Zinc</keyword>
<keyword evidence="3" id="KW-0677">Repeat</keyword>
<feature type="domain" description="C2H2-type" evidence="12">
    <location>
        <begin position="820"/>
        <end position="843"/>
    </location>
</feature>
<dbReference type="Pfam" id="PF13894">
    <property type="entry name" value="zf-C2H2_4"/>
    <property type="match status" value="1"/>
</dbReference>
<evidence type="ECO:0000256" key="4">
    <source>
        <dbReference type="ARBA" id="ARBA00022771"/>
    </source>
</evidence>
<feature type="region of interest" description="Disordered" evidence="11">
    <location>
        <begin position="440"/>
        <end position="470"/>
    </location>
</feature>
<dbReference type="InterPro" id="IPR013087">
    <property type="entry name" value="Znf_C2H2_type"/>
</dbReference>
<comment type="subcellular location">
    <subcellularLocation>
        <location evidence="1">Nucleus</location>
    </subcellularLocation>
</comment>
<accession>A0AA89BZX3</accession>
<dbReference type="Pfam" id="PF00096">
    <property type="entry name" value="zf-C2H2"/>
    <property type="match status" value="8"/>
</dbReference>
<feature type="domain" description="C2H2-type" evidence="12">
    <location>
        <begin position="914"/>
        <end position="942"/>
    </location>
</feature>
<feature type="compositionally biased region" description="Acidic residues" evidence="11">
    <location>
        <begin position="453"/>
        <end position="462"/>
    </location>
</feature>